<name>A0A4Y8TBP1_BACTU</name>
<protein>
    <recommendedName>
        <fullName evidence="1">Thoeris anti-defense 2-like domain-containing protein</fullName>
    </recommendedName>
</protein>
<accession>A0A4Y8TBP1</accession>
<reference evidence="2 3" key="1">
    <citation type="submission" date="2019-01" db="EMBL/GenBank/DDBJ databases">
        <title>Draft genome sequence of Bacillus sp. DPC6431.</title>
        <authorList>
            <person name="Arbulu S."/>
            <person name="Murphy K."/>
            <person name="O'Sullivan O."/>
            <person name="Rea M.C."/>
            <person name="Hill C."/>
            <person name="Ross R.P."/>
        </authorList>
    </citation>
    <scope>NUCLEOTIDE SEQUENCE [LARGE SCALE GENOMIC DNA]</scope>
    <source>
        <strain evidence="2 3">DPC6431</strain>
    </source>
</reference>
<dbReference type="Proteomes" id="UP000297630">
    <property type="component" value="Unassembled WGS sequence"/>
</dbReference>
<dbReference type="InterPro" id="IPR021361">
    <property type="entry name" value="Tad2-like_dom"/>
</dbReference>
<feature type="domain" description="Thoeris anti-defense 2-like" evidence="1">
    <location>
        <begin position="1"/>
        <end position="70"/>
    </location>
</feature>
<sequence>MDYGKAFDIVKQGEKGMRLPHWQPDVVVRAQLPDENSKMTHPYLYVSSRFGNVPWIETVVEKFSDNWEVVE</sequence>
<proteinExistence type="predicted"/>
<dbReference type="Pfam" id="PF11195">
    <property type="entry name" value="Tad2-like"/>
    <property type="match status" value="1"/>
</dbReference>
<comment type="caution">
    <text evidence="2">The sequence shown here is derived from an EMBL/GenBank/DDBJ whole genome shotgun (WGS) entry which is preliminary data.</text>
</comment>
<evidence type="ECO:0000259" key="1">
    <source>
        <dbReference type="Pfam" id="PF11195"/>
    </source>
</evidence>
<organism evidence="2 3">
    <name type="scientific">Bacillus thuringiensis</name>
    <dbReference type="NCBI Taxonomy" id="1428"/>
    <lineage>
        <taxon>Bacteria</taxon>
        <taxon>Bacillati</taxon>
        <taxon>Bacillota</taxon>
        <taxon>Bacilli</taxon>
        <taxon>Bacillales</taxon>
        <taxon>Bacillaceae</taxon>
        <taxon>Bacillus</taxon>
        <taxon>Bacillus cereus group</taxon>
    </lineage>
</organism>
<dbReference type="EMBL" id="SCLP01000002">
    <property type="protein sequence ID" value="TFF47906.1"/>
    <property type="molecule type" value="Genomic_DNA"/>
</dbReference>
<dbReference type="RefSeq" id="WP_046946945.1">
    <property type="nucleotide sequence ID" value="NZ_SCLP01000002.1"/>
</dbReference>
<evidence type="ECO:0000313" key="2">
    <source>
        <dbReference type="EMBL" id="TFF47906.1"/>
    </source>
</evidence>
<evidence type="ECO:0000313" key="3">
    <source>
        <dbReference type="Proteomes" id="UP000297630"/>
    </source>
</evidence>
<gene>
    <name evidence="2" type="ORF">EQ803_06440</name>
</gene>
<dbReference type="AlphaFoldDB" id="A0A4Y8TBP1"/>